<keyword evidence="5 7" id="KW-0627">Porphyrin biosynthesis</keyword>
<dbReference type="CDD" id="cd00419">
    <property type="entry name" value="Ferrochelatase_C"/>
    <property type="match status" value="1"/>
</dbReference>
<evidence type="ECO:0000256" key="4">
    <source>
        <dbReference type="ARBA" id="ARBA00023239"/>
    </source>
</evidence>
<dbReference type="Proteomes" id="UP001221302">
    <property type="component" value="Unassembled WGS sequence"/>
</dbReference>
<gene>
    <name evidence="7 9" type="primary">hemH</name>
    <name evidence="9" type="ORF">P0M35_06210</name>
</gene>
<evidence type="ECO:0000313" key="10">
    <source>
        <dbReference type="Proteomes" id="UP001221302"/>
    </source>
</evidence>
<keyword evidence="4 7" id="KW-0456">Lyase</keyword>
<evidence type="ECO:0000256" key="3">
    <source>
        <dbReference type="ARBA" id="ARBA00023133"/>
    </source>
</evidence>
<dbReference type="SUPFAM" id="SSF53800">
    <property type="entry name" value="Chelatase"/>
    <property type="match status" value="1"/>
</dbReference>
<dbReference type="GO" id="GO:0046872">
    <property type="term" value="F:metal ion binding"/>
    <property type="evidence" value="ECO:0007669"/>
    <property type="project" value="UniProtKB-KW"/>
</dbReference>
<evidence type="ECO:0000256" key="7">
    <source>
        <dbReference type="HAMAP-Rule" id="MF_00323"/>
    </source>
</evidence>
<evidence type="ECO:0000256" key="8">
    <source>
        <dbReference type="RuleBase" id="RU004185"/>
    </source>
</evidence>
<dbReference type="GO" id="GO:0006783">
    <property type="term" value="P:heme biosynthetic process"/>
    <property type="evidence" value="ECO:0007669"/>
    <property type="project" value="UniProtKB-UniRule"/>
</dbReference>
<sequence length="319" mass="37011">MANNKTAVVLLNLGGPDSLDAVQSFLFNLFCDPDIFKIPIGQKLFAKLISSLRSKKVREEYKLIGGNSPINYWTEIQREKLQKKLKSHSDDIFVFTAMRYWNPLIKDVANEIQKGNFKKVILLPLYPHYSITTTGSSFNEWFRYYYVNKDVLKIHNYHTNKKYIEAINARIDESLELFDDQIKKDVQLVFSAHGTPISLVKKGDPYSHQIKETINAVMKARNYSHEFNICFQSKVGPMKWLEPSTDKMIEKLATENKKHLLVIPISFVSDHVETLYELNIEYRHIAEKSGIENYIVMNGLNDSDIFVDALYELVMNELK</sequence>
<comment type="caution">
    <text evidence="9">The sequence shown here is derived from an EMBL/GenBank/DDBJ whole genome shotgun (WGS) entry which is preliminary data.</text>
</comment>
<dbReference type="CDD" id="cd03411">
    <property type="entry name" value="Ferrochelatase_N"/>
    <property type="match status" value="1"/>
</dbReference>
<evidence type="ECO:0000256" key="1">
    <source>
        <dbReference type="ARBA" id="ARBA00007718"/>
    </source>
</evidence>
<dbReference type="InterPro" id="IPR033659">
    <property type="entry name" value="Ferrochelatase_N"/>
</dbReference>
<keyword evidence="7" id="KW-0963">Cytoplasm</keyword>
<dbReference type="GO" id="GO:0005737">
    <property type="term" value="C:cytoplasm"/>
    <property type="evidence" value="ECO:0007669"/>
    <property type="project" value="UniProtKB-SubCell"/>
</dbReference>
<reference evidence="9" key="1">
    <citation type="submission" date="2023-03" db="EMBL/GenBank/DDBJ databases">
        <title>Stygiobacter electus gen. nov., sp. nov., facultatively anaerobic thermotolerant bacterium of the class Ignavibacteria from a well of Yessentuki mineral water deposit.</title>
        <authorList>
            <person name="Podosokorskaya O.A."/>
            <person name="Elcheninov A.G."/>
            <person name="Petrova N.F."/>
            <person name="Zavarzina D.G."/>
            <person name="Kublanov I.V."/>
            <person name="Merkel A.Y."/>
        </authorList>
    </citation>
    <scope>NUCLEOTIDE SEQUENCE</scope>
    <source>
        <strain evidence="9">09-Me</strain>
    </source>
</reference>
<comment type="subcellular location">
    <subcellularLocation>
        <location evidence="7">Cytoplasm</location>
    </subcellularLocation>
</comment>
<feature type="binding site" evidence="7">
    <location>
        <position position="193"/>
    </location>
    <ligand>
        <name>Fe(2+)</name>
        <dbReference type="ChEBI" id="CHEBI:29033"/>
    </ligand>
</feature>
<evidence type="ECO:0000256" key="5">
    <source>
        <dbReference type="ARBA" id="ARBA00023244"/>
    </source>
</evidence>
<evidence type="ECO:0000256" key="2">
    <source>
        <dbReference type="ARBA" id="ARBA00023004"/>
    </source>
</evidence>
<feature type="binding site" evidence="7">
    <location>
        <position position="273"/>
    </location>
    <ligand>
        <name>Fe(2+)</name>
        <dbReference type="ChEBI" id="CHEBI:29033"/>
    </ligand>
</feature>
<dbReference type="InterPro" id="IPR001015">
    <property type="entry name" value="Ferrochelatase"/>
</dbReference>
<comment type="catalytic activity">
    <reaction evidence="6">
        <text>Fe-coproporphyrin III + 2 H(+) = coproporphyrin III + Fe(2+)</text>
        <dbReference type="Rhea" id="RHEA:49572"/>
        <dbReference type="ChEBI" id="CHEBI:15378"/>
        <dbReference type="ChEBI" id="CHEBI:29033"/>
        <dbReference type="ChEBI" id="CHEBI:68438"/>
        <dbReference type="ChEBI" id="CHEBI:131725"/>
        <dbReference type="EC" id="4.99.1.9"/>
    </reaction>
    <physiologicalReaction direction="right-to-left" evidence="6">
        <dbReference type="Rhea" id="RHEA:49574"/>
    </physiologicalReaction>
</comment>
<keyword evidence="10" id="KW-1185">Reference proteome</keyword>
<evidence type="ECO:0000313" key="9">
    <source>
        <dbReference type="EMBL" id="MDF1611735.1"/>
    </source>
</evidence>
<dbReference type="EMBL" id="JARGDL010000006">
    <property type="protein sequence ID" value="MDF1611735.1"/>
    <property type="molecule type" value="Genomic_DNA"/>
</dbReference>
<dbReference type="PANTHER" id="PTHR11108:SF1">
    <property type="entry name" value="FERROCHELATASE, MITOCHONDRIAL"/>
    <property type="match status" value="1"/>
</dbReference>
<proteinExistence type="inferred from homology"/>
<name>A0AAE3NZZ8_9BACT</name>
<dbReference type="PANTHER" id="PTHR11108">
    <property type="entry name" value="FERROCHELATASE"/>
    <property type="match status" value="1"/>
</dbReference>
<dbReference type="NCBIfam" id="TIGR00109">
    <property type="entry name" value="hemH"/>
    <property type="match status" value="1"/>
</dbReference>
<comment type="pathway">
    <text evidence="7">Porphyrin-containing compound metabolism; protoheme biosynthesis; protoheme from protoporphyrin-IX: step 1/1.</text>
</comment>
<comment type="catalytic activity">
    <reaction evidence="7">
        <text>heme b + 2 H(+) = protoporphyrin IX + Fe(2+)</text>
        <dbReference type="Rhea" id="RHEA:22584"/>
        <dbReference type="ChEBI" id="CHEBI:15378"/>
        <dbReference type="ChEBI" id="CHEBI:29033"/>
        <dbReference type="ChEBI" id="CHEBI:57306"/>
        <dbReference type="ChEBI" id="CHEBI:60344"/>
        <dbReference type="EC" id="4.98.1.1"/>
    </reaction>
</comment>
<keyword evidence="3 7" id="KW-0350">Heme biosynthesis</keyword>
<dbReference type="GO" id="GO:0004325">
    <property type="term" value="F:ferrochelatase activity"/>
    <property type="evidence" value="ECO:0007669"/>
    <property type="project" value="UniProtKB-UniRule"/>
</dbReference>
<evidence type="ECO:0000256" key="6">
    <source>
        <dbReference type="ARBA" id="ARBA00024536"/>
    </source>
</evidence>
<dbReference type="Gene3D" id="3.40.50.1400">
    <property type="match status" value="2"/>
</dbReference>
<dbReference type="RefSeq" id="WP_321535502.1">
    <property type="nucleotide sequence ID" value="NZ_JARGDL010000006.1"/>
</dbReference>
<comment type="function">
    <text evidence="7">Catalyzes the ferrous insertion into protoporphyrin IX.</text>
</comment>
<protein>
    <recommendedName>
        <fullName evidence="7">Ferrochelatase</fullName>
        <ecNumber evidence="7">4.98.1.1</ecNumber>
    </recommendedName>
    <alternativeName>
        <fullName evidence="7">Heme synthase</fullName>
    </alternativeName>
    <alternativeName>
        <fullName evidence="7">Protoheme ferro-lyase</fullName>
    </alternativeName>
</protein>
<dbReference type="Pfam" id="PF00762">
    <property type="entry name" value="Ferrochelatase"/>
    <property type="match status" value="1"/>
</dbReference>
<keyword evidence="2 7" id="KW-0408">Iron</keyword>
<accession>A0AAE3NZZ8</accession>
<dbReference type="HAMAP" id="MF_00323">
    <property type="entry name" value="Ferrochelatase"/>
    <property type="match status" value="1"/>
</dbReference>
<keyword evidence="7" id="KW-0479">Metal-binding</keyword>
<dbReference type="AlphaFoldDB" id="A0AAE3NZZ8"/>
<dbReference type="EC" id="4.98.1.1" evidence="7"/>
<comment type="similarity">
    <text evidence="1 7 8">Belongs to the ferrochelatase family.</text>
</comment>
<organism evidence="9 10">
    <name type="scientific">Stygiobacter electus</name>
    <dbReference type="NCBI Taxonomy" id="3032292"/>
    <lineage>
        <taxon>Bacteria</taxon>
        <taxon>Pseudomonadati</taxon>
        <taxon>Ignavibacteriota</taxon>
        <taxon>Ignavibacteria</taxon>
        <taxon>Ignavibacteriales</taxon>
        <taxon>Melioribacteraceae</taxon>
        <taxon>Stygiobacter</taxon>
    </lineage>
</organism>
<dbReference type="InterPro" id="IPR033644">
    <property type="entry name" value="Ferrochelatase_C"/>
</dbReference>